<feature type="transmembrane region" description="Helical" evidence="1">
    <location>
        <begin position="731"/>
        <end position="750"/>
    </location>
</feature>
<feature type="transmembrane region" description="Helical" evidence="1">
    <location>
        <begin position="467"/>
        <end position="484"/>
    </location>
</feature>
<feature type="transmembrane region" description="Helical" evidence="1">
    <location>
        <begin position="311"/>
        <end position="334"/>
    </location>
</feature>
<feature type="transmembrane region" description="Helical" evidence="1">
    <location>
        <begin position="702"/>
        <end position="719"/>
    </location>
</feature>
<feature type="transmembrane region" description="Helical" evidence="1">
    <location>
        <begin position="525"/>
        <end position="558"/>
    </location>
</feature>
<feature type="transmembrane region" description="Helical" evidence="1">
    <location>
        <begin position="241"/>
        <end position="260"/>
    </location>
</feature>
<dbReference type="OrthoDB" id="138107at2"/>
<dbReference type="EMBL" id="NQWI01000120">
    <property type="protein sequence ID" value="PDW01653.1"/>
    <property type="molecule type" value="Genomic_DNA"/>
</dbReference>
<dbReference type="AlphaFoldDB" id="A0A2A6RFD0"/>
<organism evidence="2 3">
    <name type="scientific">Candidatus Viridilinea mediisalina</name>
    <dbReference type="NCBI Taxonomy" id="2024553"/>
    <lineage>
        <taxon>Bacteria</taxon>
        <taxon>Bacillati</taxon>
        <taxon>Chloroflexota</taxon>
        <taxon>Chloroflexia</taxon>
        <taxon>Chloroflexales</taxon>
        <taxon>Chloroflexineae</taxon>
        <taxon>Oscillochloridaceae</taxon>
        <taxon>Candidatus Viridilinea</taxon>
    </lineage>
</organism>
<feature type="transmembrane region" description="Helical" evidence="1">
    <location>
        <begin position="674"/>
        <end position="696"/>
    </location>
</feature>
<reference evidence="3" key="1">
    <citation type="submission" date="2017-08" db="EMBL/GenBank/DDBJ databases">
        <authorList>
            <person name="Grouzdev D.S."/>
            <person name="Gaisin V.A."/>
            <person name="Rysina M.S."/>
            <person name="Gorlenko V.M."/>
        </authorList>
    </citation>
    <scope>NUCLEOTIDE SEQUENCE [LARGE SCALE GENOMIC DNA]</scope>
    <source>
        <strain evidence="3">Kir15-3F</strain>
    </source>
</reference>
<feature type="transmembrane region" description="Helical" evidence="1">
    <location>
        <begin position="207"/>
        <end position="234"/>
    </location>
</feature>
<keyword evidence="1" id="KW-0812">Transmembrane</keyword>
<feature type="transmembrane region" description="Helical" evidence="1">
    <location>
        <begin position="579"/>
        <end position="601"/>
    </location>
</feature>
<proteinExistence type="predicted"/>
<feature type="transmembrane region" description="Helical" evidence="1">
    <location>
        <begin position="428"/>
        <end position="461"/>
    </location>
</feature>
<evidence type="ECO:0000313" key="3">
    <source>
        <dbReference type="Proteomes" id="UP000220527"/>
    </source>
</evidence>
<comment type="caution">
    <text evidence="2">The sequence shown here is derived from an EMBL/GenBank/DDBJ whole genome shotgun (WGS) entry which is preliminary data.</text>
</comment>
<feature type="transmembrane region" description="Helical" evidence="1">
    <location>
        <begin position="646"/>
        <end position="667"/>
    </location>
</feature>
<dbReference type="Proteomes" id="UP000220527">
    <property type="component" value="Unassembled WGS sequence"/>
</dbReference>
<protein>
    <recommendedName>
        <fullName evidence="4">Glycosyltransferase RgtA/B/C/D-like domain-containing protein</fullName>
    </recommendedName>
</protein>
<evidence type="ECO:0008006" key="4">
    <source>
        <dbReference type="Google" id="ProtNLM"/>
    </source>
</evidence>
<feature type="transmembrane region" description="Helical" evidence="1">
    <location>
        <begin position="280"/>
        <end position="299"/>
    </location>
</feature>
<name>A0A2A6RFD0_9CHLR</name>
<gene>
    <name evidence="2" type="ORF">CJ255_18010</name>
</gene>
<keyword evidence="3" id="KW-1185">Reference proteome</keyword>
<keyword evidence="1" id="KW-0472">Membrane</keyword>
<feature type="transmembrane region" description="Helical" evidence="1">
    <location>
        <begin position="184"/>
        <end position="201"/>
    </location>
</feature>
<keyword evidence="1" id="KW-1133">Transmembrane helix</keyword>
<feature type="transmembrane region" description="Helical" evidence="1">
    <location>
        <begin position="354"/>
        <end position="372"/>
    </location>
</feature>
<accession>A0A2A6RFD0</accession>
<evidence type="ECO:0000313" key="2">
    <source>
        <dbReference type="EMBL" id="PDW01653.1"/>
    </source>
</evidence>
<evidence type="ECO:0000256" key="1">
    <source>
        <dbReference type="SAM" id="Phobius"/>
    </source>
</evidence>
<sequence>MIRLPEQEWLKSLLFGLFIVLGTLLATLIGYNLGFTHHLAGDQEVRPWELQRAMQNFHQEEVSGNYAFFWTQAESHICLQALGRIPQARVTLVFLGDGAALLGHTEAHLLVNGEPLASLPMLAGARRYHVLVGPQLSGQDDHCFTLTSETAILPSHSRPLGVPFVSFDLQPVGSELVMPAREQLLINLLVALVCAWLLRAFGLPRWLVGLMLFGTVVALLSLIGAGFLIVGVAVNRMLPPVIGGLAVTAAGIAAARRWALHPRLTDPWSGGLLARDLAGMAFWSIVLWGGIEVIQFYSGHTGGVWPLKANLYPAYTPLVVVPIALFALWIGLVLVQVRRVEDGLGTTPANWRILAPPLLLIFIGALLLPVVLKGTVRGWESLYTTFANEYDYQHDVPRFNDALTILRDYVALSPTLSHHNSNHPPGSLLLLWGVVQIAGPGVVVTSWVAMLLGCLAVLAAVWLGWQLGGPLLGLLAGAIFVVMPGHQIYNVTSMDALFSALIALGAVGFLLALEPKAGLGKAVLSGALIALALFFTYTATQLFFLGVVTFIFAVLRAYPPGGGWQHLLRSMGHPLRQGLISAATILLLYLLLYVATGFNVVEAVRKASALNSIAMHGVDSMYRPLPFLPPSMATYTDFLAPNIAPFLWYFAPWGMTALSAVLLSRIFQHRKFEFLDSIVFALAGVVLGMWLSGLFIREVERVWAFTYPLTAVLIAYHVWQGPSQAVRLWRLGLFLALFSAQAVLMRTWLYTFW</sequence>
<feature type="transmembrane region" description="Helical" evidence="1">
    <location>
        <begin position="12"/>
        <end position="33"/>
    </location>
</feature>
<dbReference type="RefSeq" id="WP_097645484.1">
    <property type="nucleotide sequence ID" value="NZ_NQWI01000120.1"/>
</dbReference>
<feature type="transmembrane region" description="Helical" evidence="1">
    <location>
        <begin position="496"/>
        <end position="513"/>
    </location>
</feature>